<dbReference type="Pfam" id="PF08305">
    <property type="entry name" value="NPCBM"/>
    <property type="match status" value="1"/>
</dbReference>
<dbReference type="AlphaFoldDB" id="A0A5C5Y2K8"/>
<name>A0A5C5Y2K8_9PLAN</name>
<organism evidence="3 4">
    <name type="scientific">Crateriforma conspicua</name>
    <dbReference type="NCBI Taxonomy" id="2527996"/>
    <lineage>
        <taxon>Bacteria</taxon>
        <taxon>Pseudomonadati</taxon>
        <taxon>Planctomycetota</taxon>
        <taxon>Planctomycetia</taxon>
        <taxon>Planctomycetales</taxon>
        <taxon>Planctomycetaceae</taxon>
        <taxon>Crateriforma</taxon>
    </lineage>
</organism>
<evidence type="ECO:0000256" key="1">
    <source>
        <dbReference type="SAM" id="SignalP"/>
    </source>
</evidence>
<protein>
    <submittedName>
        <fullName evidence="3">NPCBM/NEW2 domain protein</fullName>
    </submittedName>
</protein>
<dbReference type="InterPro" id="IPR013222">
    <property type="entry name" value="Glyco_hyd_98_carb-bd"/>
</dbReference>
<dbReference type="SUPFAM" id="SSF49785">
    <property type="entry name" value="Galactose-binding domain-like"/>
    <property type="match status" value="1"/>
</dbReference>
<dbReference type="Gene3D" id="2.60.120.1060">
    <property type="entry name" value="NPCBM/NEW2 domain"/>
    <property type="match status" value="1"/>
</dbReference>
<keyword evidence="1" id="KW-0732">Signal</keyword>
<evidence type="ECO:0000313" key="4">
    <source>
        <dbReference type="Proteomes" id="UP000317238"/>
    </source>
</evidence>
<dbReference type="EMBL" id="SJPL01000001">
    <property type="protein sequence ID" value="TWT69410.1"/>
    <property type="molecule type" value="Genomic_DNA"/>
</dbReference>
<feature type="signal peptide" evidence="1">
    <location>
        <begin position="1"/>
        <end position="19"/>
    </location>
</feature>
<evidence type="ECO:0000313" key="3">
    <source>
        <dbReference type="EMBL" id="TWT69410.1"/>
    </source>
</evidence>
<dbReference type="InterPro" id="IPR038637">
    <property type="entry name" value="NPCBM_sf"/>
</dbReference>
<feature type="chain" id="PRO_5023034386" evidence="1">
    <location>
        <begin position="20"/>
        <end position="386"/>
    </location>
</feature>
<comment type="caution">
    <text evidence="3">The sequence shown here is derived from an EMBL/GenBank/DDBJ whole genome shotgun (WGS) entry which is preliminary data.</text>
</comment>
<accession>A0A5C5Y2K8</accession>
<dbReference type="OrthoDB" id="262784at2"/>
<proteinExistence type="predicted"/>
<feature type="domain" description="Glycosyl hydrolase family 98 putative carbohydrate-binding module" evidence="2">
    <location>
        <begin position="294"/>
        <end position="384"/>
    </location>
</feature>
<sequence precursor="true">MRLIAFLLFVCTSFLTAPATEVTLGTSDGGTRTGTLLSIGVVEVNLDPGGAVALDDVESLVPAQTESRTGPTIRVTLRNGSEIAAQQVSTDDDQLVIQPRRQDDFRIPLTDVRSIRFRRASPGTDPKWLGLFESEGRGDLIAVRREGDQIDSIRGIVLSISPAAVKVDLDGSKVDAPVEKLEGIILGGSAEPDPASAPIRVVNAYGSTWLVRSVRLDNGDDQLSLDLGSGTNHRFPIDQLKRIDWAGGSTLLATLEPAQRRFGSSLPESSSADVTAALDAWLGPAVDQEQDLLIPAQSSLEYRVDPDVSRLVGTVRRHQQVLRGGRVKAKILCDGQPVWEQELTDSSAVGFDVPTADVSRVQLLVDDMGDGDAGDLLRWVRPRLVK</sequence>
<dbReference type="InterPro" id="IPR008979">
    <property type="entry name" value="Galactose-bd-like_sf"/>
</dbReference>
<dbReference type="RefSeq" id="WP_146438852.1">
    <property type="nucleotide sequence ID" value="NZ_SJPL01000001.1"/>
</dbReference>
<evidence type="ECO:0000259" key="2">
    <source>
        <dbReference type="Pfam" id="PF08305"/>
    </source>
</evidence>
<dbReference type="Proteomes" id="UP000317238">
    <property type="component" value="Unassembled WGS sequence"/>
</dbReference>
<keyword evidence="4" id="KW-1185">Reference proteome</keyword>
<gene>
    <name evidence="3" type="ORF">Pan14r_16960</name>
</gene>
<reference evidence="3 4" key="1">
    <citation type="submission" date="2019-02" db="EMBL/GenBank/DDBJ databases">
        <title>Deep-cultivation of Planctomycetes and their phenomic and genomic characterization uncovers novel biology.</title>
        <authorList>
            <person name="Wiegand S."/>
            <person name="Jogler M."/>
            <person name="Boedeker C."/>
            <person name="Pinto D."/>
            <person name="Vollmers J."/>
            <person name="Rivas-Marin E."/>
            <person name="Kohn T."/>
            <person name="Peeters S.H."/>
            <person name="Heuer A."/>
            <person name="Rast P."/>
            <person name="Oberbeckmann S."/>
            <person name="Bunk B."/>
            <person name="Jeske O."/>
            <person name="Meyerdierks A."/>
            <person name="Storesund J.E."/>
            <person name="Kallscheuer N."/>
            <person name="Luecker S."/>
            <person name="Lage O.M."/>
            <person name="Pohl T."/>
            <person name="Merkel B.J."/>
            <person name="Hornburger P."/>
            <person name="Mueller R.-W."/>
            <person name="Bruemmer F."/>
            <person name="Labrenz M."/>
            <person name="Spormann A.M."/>
            <person name="Op Den Camp H."/>
            <person name="Overmann J."/>
            <person name="Amann R."/>
            <person name="Jetten M.S.M."/>
            <person name="Mascher T."/>
            <person name="Medema M.H."/>
            <person name="Devos D.P."/>
            <person name="Kaster A.-K."/>
            <person name="Ovreas L."/>
            <person name="Rohde M."/>
            <person name="Galperin M.Y."/>
            <person name="Jogler C."/>
        </authorList>
    </citation>
    <scope>NUCLEOTIDE SEQUENCE [LARGE SCALE GENOMIC DNA]</scope>
    <source>
        <strain evidence="3 4">Pan14r</strain>
    </source>
</reference>